<feature type="non-terminal residue" evidence="7">
    <location>
        <position position="1"/>
    </location>
</feature>
<keyword evidence="3" id="KW-0479">Metal-binding</keyword>
<dbReference type="PANTHER" id="PTHR42693:SF49">
    <property type="entry name" value="SULFATASE N-TERMINAL DOMAIN-CONTAINING PROTEIN"/>
    <property type="match status" value="1"/>
</dbReference>
<dbReference type="Pfam" id="PF14707">
    <property type="entry name" value="Sulfatase_C"/>
    <property type="match status" value="1"/>
</dbReference>
<sequence length="496" mass="55882">YGDIGCFGNYSIKTPNIDNLAANGLKLNHHLTAAAVCTPSRAAFLTGRYPIRSGMESSNRNKIFFFIAASGGLPESEITIAKALKKKNYKTAIIGKWHLGNDCVIKGDGCHHPLNHGFDYFYGLPLSNIKDFGDEGESVVTTYSPNFYSYFSLIPILGITLCMMIYKKHKKIIEQPIRLKGLTQRFVEKASNFLEKQIAGKSPFFLYIPFVHVHTALFCADEFSGKSKHGRYGDNVEEMDWAVGKIMEKVENLGFLNNTFVYFSSDNGAHVEERGKNGQREGGFNGIFRGGKTMGGMEGGIRVPSIVSWPGTDFKGEINYTTSQMDLFPTIMEIAGIPIPEDRIIDGKSMIPLLKGKSESRHQILFHYCGKQIHAATYIHNDKKIWKIHWTTPKFVPGTSHCEFVCHCFGDFVVHHNPPLLYDLGNDPSESNPIEISDPYYSDIILRVKKARDEHYSKLEKVPDQFSFSNSVWKPWLQPCCNFPLCKCTDDHKRTS</sequence>
<dbReference type="InterPro" id="IPR000917">
    <property type="entry name" value="Sulfatase_N"/>
</dbReference>
<comment type="similarity">
    <text evidence="2">Belongs to the sulfatase family.</text>
</comment>
<comment type="caution">
    <text evidence="7">The sequence shown here is derived from an EMBL/GenBank/DDBJ whole genome shotgun (WGS) entry which is preliminary data.</text>
</comment>
<dbReference type="PROSITE" id="PS00523">
    <property type="entry name" value="SULFATASE_1"/>
    <property type="match status" value="1"/>
</dbReference>
<dbReference type="InterPro" id="IPR050738">
    <property type="entry name" value="Sulfatase"/>
</dbReference>
<keyword evidence="8" id="KW-1185">Reference proteome</keyword>
<evidence type="ECO:0000256" key="4">
    <source>
        <dbReference type="ARBA" id="ARBA00022801"/>
    </source>
</evidence>
<accession>A0AAV4U948</accession>
<evidence type="ECO:0000313" key="7">
    <source>
        <dbReference type="EMBL" id="GIY54264.1"/>
    </source>
</evidence>
<dbReference type="Proteomes" id="UP001054837">
    <property type="component" value="Unassembled WGS sequence"/>
</dbReference>
<reference evidence="7 8" key="1">
    <citation type="submission" date="2021-06" db="EMBL/GenBank/DDBJ databases">
        <title>Caerostris darwini draft genome.</title>
        <authorList>
            <person name="Kono N."/>
            <person name="Arakawa K."/>
        </authorList>
    </citation>
    <scope>NUCLEOTIDE SEQUENCE [LARGE SCALE GENOMIC DNA]</scope>
</reference>
<evidence type="ECO:0000256" key="1">
    <source>
        <dbReference type="ARBA" id="ARBA00001913"/>
    </source>
</evidence>
<protein>
    <submittedName>
        <fullName evidence="7">Steryl-sulfatase</fullName>
    </submittedName>
</protein>
<proteinExistence type="inferred from homology"/>
<evidence type="ECO:0000256" key="5">
    <source>
        <dbReference type="ARBA" id="ARBA00022837"/>
    </source>
</evidence>
<dbReference type="FunFam" id="3.40.720.10:FF:000004">
    <property type="entry name" value="Arylsulfatase E"/>
    <property type="match status" value="1"/>
</dbReference>
<dbReference type="GO" id="GO:0046872">
    <property type="term" value="F:metal ion binding"/>
    <property type="evidence" value="ECO:0007669"/>
    <property type="project" value="UniProtKB-KW"/>
</dbReference>
<evidence type="ECO:0000256" key="3">
    <source>
        <dbReference type="ARBA" id="ARBA00022723"/>
    </source>
</evidence>
<dbReference type="PANTHER" id="PTHR42693">
    <property type="entry name" value="ARYLSULFATASE FAMILY MEMBER"/>
    <property type="match status" value="1"/>
</dbReference>
<dbReference type="AlphaFoldDB" id="A0AAV4U948"/>
<dbReference type="SUPFAM" id="SSF53649">
    <property type="entry name" value="Alkaline phosphatase-like"/>
    <property type="match status" value="1"/>
</dbReference>
<dbReference type="InterPro" id="IPR024607">
    <property type="entry name" value="Sulfatase_CS"/>
</dbReference>
<evidence type="ECO:0000313" key="8">
    <source>
        <dbReference type="Proteomes" id="UP001054837"/>
    </source>
</evidence>
<keyword evidence="5" id="KW-0106">Calcium</keyword>
<feature type="domain" description="Sulfatase N-terminal" evidence="6">
    <location>
        <begin position="2"/>
        <end position="337"/>
    </location>
</feature>
<name>A0AAV4U948_9ARAC</name>
<dbReference type="EMBL" id="BPLQ01010895">
    <property type="protein sequence ID" value="GIY54264.1"/>
    <property type="molecule type" value="Genomic_DNA"/>
</dbReference>
<keyword evidence="4" id="KW-0378">Hydrolase</keyword>
<organism evidence="7 8">
    <name type="scientific">Caerostris darwini</name>
    <dbReference type="NCBI Taxonomy" id="1538125"/>
    <lineage>
        <taxon>Eukaryota</taxon>
        <taxon>Metazoa</taxon>
        <taxon>Ecdysozoa</taxon>
        <taxon>Arthropoda</taxon>
        <taxon>Chelicerata</taxon>
        <taxon>Arachnida</taxon>
        <taxon>Araneae</taxon>
        <taxon>Araneomorphae</taxon>
        <taxon>Entelegynae</taxon>
        <taxon>Araneoidea</taxon>
        <taxon>Araneidae</taxon>
        <taxon>Caerostris</taxon>
    </lineage>
</organism>
<dbReference type="Gene3D" id="3.30.1120.10">
    <property type="match status" value="1"/>
</dbReference>
<evidence type="ECO:0000256" key="2">
    <source>
        <dbReference type="ARBA" id="ARBA00008779"/>
    </source>
</evidence>
<dbReference type="InterPro" id="IPR017850">
    <property type="entry name" value="Alkaline_phosphatase_core_sf"/>
</dbReference>
<dbReference type="Pfam" id="PF00884">
    <property type="entry name" value="Sulfatase"/>
    <property type="match status" value="1"/>
</dbReference>
<dbReference type="Gene3D" id="3.40.720.10">
    <property type="entry name" value="Alkaline Phosphatase, subunit A"/>
    <property type="match status" value="1"/>
</dbReference>
<gene>
    <name evidence="7" type="primary">STS</name>
    <name evidence="7" type="ORF">CDAR_172161</name>
</gene>
<dbReference type="GO" id="GO:0004065">
    <property type="term" value="F:arylsulfatase activity"/>
    <property type="evidence" value="ECO:0007669"/>
    <property type="project" value="TreeGrafter"/>
</dbReference>
<evidence type="ECO:0000259" key="6">
    <source>
        <dbReference type="Pfam" id="PF00884"/>
    </source>
</evidence>
<comment type="cofactor">
    <cofactor evidence="1">
        <name>Ca(2+)</name>
        <dbReference type="ChEBI" id="CHEBI:29108"/>
    </cofactor>
</comment>